<sequence>MFSHIPSAFYESLFHASAIDLVIPEVSTSDTNPSDDDLPTWWAALEQASARNTVFFDENLVYFVSMTLPDESLAGLPGTPVVNAREPTSEMLRFLGRLDLTMSASFVPKLPAIEVRRPPITSISNGSLSAPPTSATLAPPTPRHSQSGAPRASPSPTNPPITPNPFPAMSSEEEHYANVDGVVVWEGKVEELKAGNQRESKDEDWHPWGRRIFRRKGAWEVIWKGEIPIVYVRTNVENPVLSLTASVTLRDQNSQGKTHRKGLSLDAVSIRSGTETIRTDGTEYEDYESDDSEAWAGMEEIDLLGGLAGKENMMPASRLPAPLRKDLFIPDGPLPSPLPLSTMTPKSASPIVTPSTASTGVHHEKSPLPPITVATFSSTLRKSFRRILAIAPGIRVKMNTVTLPQLLPFTSSSNDDNEDHQGETRVAIVIHLENSIEPSILHGFEISRIDITIGGKSSGITTKLLYQAESSSGSDIFPIRLGSTEQYNLFYVVDFMGERTNDPLQESIARNVGASEQVRPVSIHIIGRPYRLKSLNLDEYDYPTKTFDSSWNTSIDLTNFYASRPPSARLSLQNPPLAGNSQRPRSLNLSNPVLGDKRYNMASLVSAEQDREREGMQTRNRPMMPSQVMQNRRVVSGVRVPSMNGPPRDYGLLMSVKVLPQFSSSSPSDTIRPLVPFSIEVFVHNRTDQVRRFRLIVPGREDGTKWEARVREVLERGMKKGENLMGVGDEAFLRTSLASYLSASTPLIPLEDNIRCGPLLPGASLSARIRFLPLREGIHQIERLRVVGVGDEVDFMMGPVTEVVVGNGIDGI</sequence>
<feature type="region of interest" description="Disordered" evidence="1">
    <location>
        <begin position="122"/>
        <end position="169"/>
    </location>
</feature>
<feature type="compositionally biased region" description="Low complexity" evidence="1">
    <location>
        <begin position="127"/>
        <end position="138"/>
    </location>
</feature>
<dbReference type="GO" id="GO:0005802">
    <property type="term" value="C:trans-Golgi network"/>
    <property type="evidence" value="ECO:0007669"/>
    <property type="project" value="TreeGrafter"/>
</dbReference>
<dbReference type="EMBL" id="AMKT01000044">
    <property type="protein sequence ID" value="OXG20742.1"/>
    <property type="molecule type" value="Genomic_DNA"/>
</dbReference>
<feature type="compositionally biased region" description="Pro residues" evidence="1">
    <location>
        <begin position="156"/>
        <end position="166"/>
    </location>
</feature>
<dbReference type="GO" id="GO:0006891">
    <property type="term" value="P:intra-Golgi vesicle-mediated transport"/>
    <property type="evidence" value="ECO:0007669"/>
    <property type="project" value="InterPro"/>
</dbReference>
<dbReference type="InterPro" id="IPR055420">
    <property type="entry name" value="IgD3_Trs65"/>
</dbReference>
<dbReference type="GO" id="GO:1990071">
    <property type="term" value="C:TRAPPII protein complex"/>
    <property type="evidence" value="ECO:0007669"/>
    <property type="project" value="InterPro"/>
</dbReference>
<proteinExistence type="predicted"/>
<feature type="domain" description="Trafficking protein particle complex II-specific subunit 65 IgD3" evidence="2">
    <location>
        <begin position="663"/>
        <end position="791"/>
    </location>
</feature>
<dbReference type="Proteomes" id="UP000199727">
    <property type="component" value="Unassembled WGS sequence"/>
</dbReference>
<dbReference type="InterPro" id="IPR024662">
    <property type="entry name" value="Trs65"/>
</dbReference>
<name>A0A854QIW3_CRYNE</name>
<reference evidence="3 4" key="1">
    <citation type="submission" date="2017-06" db="EMBL/GenBank/DDBJ databases">
        <title>Global population genomics of the pathogenic fungus Cryptococcus neoformans var. grubii.</title>
        <authorList>
            <person name="Cuomo C."/>
            <person name="Litvintseva A."/>
            <person name="Chen Y."/>
            <person name="Young S."/>
            <person name="Zeng Q."/>
            <person name="Chapman S."/>
            <person name="Gujja S."/>
            <person name="Saif S."/>
            <person name="Birren B."/>
        </authorList>
    </citation>
    <scope>NUCLEOTIDE SEQUENCE [LARGE SCALE GENOMIC DNA]</scope>
    <source>
        <strain evidence="3 4">Tu259-1</strain>
    </source>
</reference>
<feature type="compositionally biased region" description="Polar residues" evidence="1">
    <location>
        <begin position="571"/>
        <end position="591"/>
    </location>
</feature>
<dbReference type="AlphaFoldDB" id="A0A854QIW3"/>
<protein>
    <recommendedName>
        <fullName evidence="2">Trafficking protein particle complex II-specific subunit 65 IgD3 domain-containing protein</fullName>
    </recommendedName>
</protein>
<dbReference type="PANTHER" id="PTHR28159">
    <property type="entry name" value="TRAFFICKING PROTEIN PARTICLE COMPLEX II-SPECIFIC SUBUNIT 65"/>
    <property type="match status" value="1"/>
</dbReference>
<accession>A0A854QIW3</accession>
<dbReference type="OrthoDB" id="24630at2759"/>
<gene>
    <name evidence="3" type="ORF">C361_03719</name>
</gene>
<comment type="caution">
    <text evidence="3">The sequence shown here is derived from an EMBL/GenBank/DDBJ whole genome shotgun (WGS) entry which is preliminary data.</text>
</comment>
<evidence type="ECO:0000313" key="3">
    <source>
        <dbReference type="EMBL" id="OXG20742.1"/>
    </source>
</evidence>
<organism evidence="3 4">
    <name type="scientific">Cryptococcus neoformans Tu259-1</name>
    <dbReference type="NCBI Taxonomy" id="1230072"/>
    <lineage>
        <taxon>Eukaryota</taxon>
        <taxon>Fungi</taxon>
        <taxon>Dikarya</taxon>
        <taxon>Basidiomycota</taxon>
        <taxon>Agaricomycotina</taxon>
        <taxon>Tremellomycetes</taxon>
        <taxon>Tremellales</taxon>
        <taxon>Cryptococcaceae</taxon>
        <taxon>Cryptococcus</taxon>
        <taxon>Cryptococcus neoformans species complex</taxon>
    </lineage>
</organism>
<feature type="region of interest" description="Disordered" evidence="1">
    <location>
        <begin position="571"/>
        <end position="592"/>
    </location>
</feature>
<evidence type="ECO:0000313" key="4">
    <source>
        <dbReference type="Proteomes" id="UP000199727"/>
    </source>
</evidence>
<evidence type="ECO:0000259" key="2">
    <source>
        <dbReference type="Pfam" id="PF12735"/>
    </source>
</evidence>
<evidence type="ECO:0000256" key="1">
    <source>
        <dbReference type="SAM" id="MobiDB-lite"/>
    </source>
</evidence>
<dbReference type="Pfam" id="PF12735">
    <property type="entry name" value="IgD3_Trs65"/>
    <property type="match status" value="1"/>
</dbReference>
<dbReference type="PANTHER" id="PTHR28159:SF1">
    <property type="entry name" value="TRAFFICKING PROTEIN PARTICLE COMPLEX II-SPECIFIC SUBUNIT 65"/>
    <property type="match status" value="1"/>
</dbReference>